<comment type="caution">
    <text evidence="3">The sequence shown here is derived from an EMBL/GenBank/DDBJ whole genome shotgun (WGS) entry which is preliminary data.</text>
</comment>
<dbReference type="PANTHER" id="PTHR30373:SF2">
    <property type="entry name" value="UPF0603 PROTEIN YGCG"/>
    <property type="match status" value="1"/>
</dbReference>
<keyword evidence="1" id="KW-0812">Transmembrane</keyword>
<dbReference type="AlphaFoldDB" id="A0A644TQC1"/>
<dbReference type="EMBL" id="VSSQ01000039">
    <property type="protein sequence ID" value="MPL67861.1"/>
    <property type="molecule type" value="Genomic_DNA"/>
</dbReference>
<dbReference type="InterPro" id="IPR007621">
    <property type="entry name" value="TPM_dom"/>
</dbReference>
<evidence type="ECO:0000259" key="2">
    <source>
        <dbReference type="Pfam" id="PF04536"/>
    </source>
</evidence>
<evidence type="ECO:0000313" key="3">
    <source>
        <dbReference type="EMBL" id="MPL67861.1"/>
    </source>
</evidence>
<dbReference type="Pfam" id="PF04536">
    <property type="entry name" value="TPM_phosphatase"/>
    <property type="match status" value="1"/>
</dbReference>
<keyword evidence="1" id="KW-1133">Transmembrane helix</keyword>
<feature type="transmembrane region" description="Helical" evidence="1">
    <location>
        <begin position="193"/>
        <end position="223"/>
    </location>
</feature>
<organism evidence="3">
    <name type="scientific">bioreactor metagenome</name>
    <dbReference type="NCBI Taxonomy" id="1076179"/>
    <lineage>
        <taxon>unclassified sequences</taxon>
        <taxon>metagenomes</taxon>
        <taxon>ecological metagenomes</taxon>
    </lineage>
</organism>
<gene>
    <name evidence="3" type="ORF">SDC9_13564</name>
</gene>
<proteinExistence type="predicted"/>
<feature type="domain" description="TPM" evidence="2">
    <location>
        <begin position="36"/>
        <end position="158"/>
    </location>
</feature>
<dbReference type="PANTHER" id="PTHR30373">
    <property type="entry name" value="UPF0603 PROTEIN YGCG"/>
    <property type="match status" value="1"/>
</dbReference>
<accession>A0A644TQC1</accession>
<reference evidence="3" key="1">
    <citation type="submission" date="2019-08" db="EMBL/GenBank/DDBJ databases">
        <authorList>
            <person name="Kucharzyk K."/>
            <person name="Murdoch R.W."/>
            <person name="Higgins S."/>
            <person name="Loffler F."/>
        </authorList>
    </citation>
    <scope>NUCLEOTIDE SEQUENCE</scope>
</reference>
<name>A0A644TQC1_9ZZZZ</name>
<sequence>MKKWLSWLIFVFYLVIQSVAWAQPQIPPAPTSSIYVQDYAGVLSGDTKARINNLGSQVAAKTKAQVVVVTVKSLEGAPIDEYALGLLRTWGIGDKQLNNGVLMLVAVNDRKSRIEVGYGLEGALPDAKTGRFQDEYMIPHFQRGDYNAGVYNGYLALISTVAQEYNLQLNTDAKPVVKVNSQIQESWWDTLPWWAQILIVAGFLVLFIIDWMFFGGTFTYLILSLLRFRGGGGGGGGRGGGFGGGSGGGGGSSRGW</sequence>
<protein>
    <recommendedName>
        <fullName evidence="2">TPM domain-containing protein</fullName>
    </recommendedName>
</protein>
<dbReference type="Gene3D" id="3.10.310.50">
    <property type="match status" value="1"/>
</dbReference>
<keyword evidence="1" id="KW-0472">Membrane</keyword>
<evidence type="ECO:0000256" key="1">
    <source>
        <dbReference type="SAM" id="Phobius"/>
    </source>
</evidence>